<dbReference type="Pfam" id="PF00328">
    <property type="entry name" value="His_Phos_2"/>
    <property type="match status" value="2"/>
</dbReference>
<keyword evidence="6" id="KW-0472">Membrane</keyword>
<dbReference type="CDD" id="cd07061">
    <property type="entry name" value="HP_HAP_like"/>
    <property type="match status" value="1"/>
</dbReference>
<dbReference type="EMBL" id="CAIIXF020000001">
    <property type="protein sequence ID" value="CAH1774423.1"/>
    <property type="molecule type" value="Genomic_DNA"/>
</dbReference>
<evidence type="ECO:0000256" key="5">
    <source>
        <dbReference type="ARBA" id="ARBA00041499"/>
    </source>
</evidence>
<dbReference type="OrthoDB" id="10262962at2759"/>
<name>A0A8S4N2C4_OWEFU</name>
<dbReference type="Gene3D" id="3.40.50.1240">
    <property type="entry name" value="Phosphoglycerate mutase-like"/>
    <property type="match status" value="1"/>
</dbReference>
<proteinExistence type="inferred from homology"/>
<comment type="caution">
    <text evidence="7">The sequence shown here is derived from an EMBL/GenBank/DDBJ whole genome shotgun (WGS) entry which is preliminary data.</text>
</comment>
<protein>
    <recommendedName>
        <fullName evidence="4">2-phosphoxylose phosphatase 1</fullName>
    </recommendedName>
    <alternativeName>
        <fullName evidence="5">Acid phosphatase-like protein 2</fullName>
    </alternativeName>
</protein>
<keyword evidence="8" id="KW-1185">Reference proteome</keyword>
<dbReference type="GO" id="GO:0016791">
    <property type="term" value="F:phosphatase activity"/>
    <property type="evidence" value="ECO:0007669"/>
    <property type="project" value="TreeGrafter"/>
</dbReference>
<evidence type="ECO:0000256" key="6">
    <source>
        <dbReference type="SAM" id="Phobius"/>
    </source>
</evidence>
<gene>
    <name evidence="7" type="ORF">OFUS_LOCUS1886</name>
</gene>
<evidence type="ECO:0000313" key="8">
    <source>
        <dbReference type="Proteomes" id="UP000749559"/>
    </source>
</evidence>
<dbReference type="GO" id="GO:0006024">
    <property type="term" value="P:glycosaminoglycan biosynthetic process"/>
    <property type="evidence" value="ECO:0007669"/>
    <property type="project" value="TreeGrafter"/>
</dbReference>
<keyword evidence="6" id="KW-1133">Transmembrane helix</keyword>
<dbReference type="PANTHER" id="PTHR11567:SF110">
    <property type="entry name" value="2-PHOSPHOXYLOSE PHOSPHATASE 1"/>
    <property type="match status" value="1"/>
</dbReference>
<evidence type="ECO:0000256" key="3">
    <source>
        <dbReference type="ARBA" id="ARBA00036311"/>
    </source>
</evidence>
<dbReference type="GO" id="GO:0050650">
    <property type="term" value="P:chondroitin sulfate proteoglycan biosynthetic process"/>
    <property type="evidence" value="ECO:0007669"/>
    <property type="project" value="TreeGrafter"/>
</dbReference>
<sequence length="526" mass="60387">MLNKERLLGFLFVINIILIILYIMYLSHDQHANKSDQTLPYKAHSLGRSHYQSKTEQSVKNVAVSNTITNFEVIPSRSDLTNNSYFIKTGLNKAYFWLERKHDSQYEGIQRLKEYCNSPYDKVSGEEGVVPTDYKVVSVHVLIRHGDRTPMIPVNNLNISCNFDDIVNRSILLQRYLEYMKSYAVWKNNPFSAILSPFPNSAVCSLSQLTGQGAMQHLNNGDFLRNVYIKRWKLLEDDGLRQKSEVHVRSTVYSRTYQSAVAFLFGFIPNFKLEALPIKPQAGIYFCSTYHTGFNCACAAASQYHSMAEKARSTISKNDKLWLSVKRDLLKMVKNGQQWLNGLFDISTAHICHGIVPPCFTPGCMKEYINMTSRVIKVKDRLGHENIYNEAYQKFQRLAIHPLIFEIALRMFNQTRSLNVPKFVLYSGHDLTVTALSVALGVNNGEWPKYATRFVLELIQSKNGSKFYIRAIFNGKDITSKVLFCQGKLEEGLCPANEFFMFVLKEHIRKYFDDSSYFKACLKANI</sequence>
<dbReference type="InterPro" id="IPR050645">
    <property type="entry name" value="Histidine_acid_phosphatase"/>
</dbReference>
<feature type="transmembrane region" description="Helical" evidence="6">
    <location>
        <begin position="7"/>
        <end position="25"/>
    </location>
</feature>
<comment type="similarity">
    <text evidence="1">Belongs to the histidine acid phosphatase family.</text>
</comment>
<dbReference type="GO" id="GO:0005794">
    <property type="term" value="C:Golgi apparatus"/>
    <property type="evidence" value="ECO:0007669"/>
    <property type="project" value="TreeGrafter"/>
</dbReference>
<accession>A0A8S4N2C4</accession>
<keyword evidence="6" id="KW-0812">Transmembrane</keyword>
<evidence type="ECO:0000256" key="1">
    <source>
        <dbReference type="ARBA" id="ARBA00005375"/>
    </source>
</evidence>
<dbReference type="PROSITE" id="PS00616">
    <property type="entry name" value="HIS_ACID_PHOSPHAT_1"/>
    <property type="match status" value="1"/>
</dbReference>
<dbReference type="InterPro" id="IPR033379">
    <property type="entry name" value="Acid_Pase_AS"/>
</dbReference>
<comment type="catalytic activity">
    <reaction evidence="3">
        <text>3-O-[beta-D-GlcA-(1-&gt;3)-beta-D-Gal-(1-&gt;3)-beta-D-Gal-(1-&gt;4)-beta-D-2-O-P-Xyl]-L-seryl-[protein] + H2O = 3-O-(beta-D-GlcA-(1-&gt;3)-beta-D-Gal-(1-&gt;3)-beta-D-Gal-(1-&gt;4)-beta-D-Xyl)-L-seryl-[protein] + phosphate</text>
        <dbReference type="Rhea" id="RHEA:56512"/>
        <dbReference type="Rhea" id="RHEA-COMP:12573"/>
        <dbReference type="Rhea" id="RHEA-COMP:14559"/>
        <dbReference type="ChEBI" id="CHEBI:15377"/>
        <dbReference type="ChEBI" id="CHEBI:43474"/>
        <dbReference type="ChEBI" id="CHEBI:132093"/>
        <dbReference type="ChEBI" id="CHEBI:140495"/>
    </reaction>
</comment>
<reference evidence="7" key="1">
    <citation type="submission" date="2022-03" db="EMBL/GenBank/DDBJ databases">
        <authorList>
            <person name="Martin C."/>
        </authorList>
    </citation>
    <scope>NUCLEOTIDE SEQUENCE</scope>
</reference>
<dbReference type="AlphaFoldDB" id="A0A8S4N2C4"/>
<dbReference type="PANTHER" id="PTHR11567">
    <property type="entry name" value="ACID PHOSPHATASE-RELATED"/>
    <property type="match status" value="1"/>
</dbReference>
<evidence type="ECO:0000313" key="7">
    <source>
        <dbReference type="EMBL" id="CAH1774423.1"/>
    </source>
</evidence>
<dbReference type="InterPro" id="IPR029033">
    <property type="entry name" value="His_PPase_superfam"/>
</dbReference>
<dbReference type="SUPFAM" id="SSF53254">
    <property type="entry name" value="Phosphoglycerate mutase-like"/>
    <property type="match status" value="1"/>
</dbReference>
<dbReference type="InterPro" id="IPR000560">
    <property type="entry name" value="His_Pase_clade-2"/>
</dbReference>
<organism evidence="7 8">
    <name type="scientific">Owenia fusiformis</name>
    <name type="common">Polychaete worm</name>
    <dbReference type="NCBI Taxonomy" id="6347"/>
    <lineage>
        <taxon>Eukaryota</taxon>
        <taxon>Metazoa</taxon>
        <taxon>Spiralia</taxon>
        <taxon>Lophotrochozoa</taxon>
        <taxon>Annelida</taxon>
        <taxon>Polychaeta</taxon>
        <taxon>Sedentaria</taxon>
        <taxon>Canalipalpata</taxon>
        <taxon>Sabellida</taxon>
        <taxon>Oweniida</taxon>
        <taxon>Oweniidae</taxon>
        <taxon>Owenia</taxon>
    </lineage>
</organism>
<evidence type="ECO:0000256" key="2">
    <source>
        <dbReference type="ARBA" id="ARBA00022801"/>
    </source>
</evidence>
<keyword evidence="2" id="KW-0378">Hydrolase</keyword>
<dbReference type="Proteomes" id="UP000749559">
    <property type="component" value="Unassembled WGS sequence"/>
</dbReference>
<evidence type="ECO:0000256" key="4">
    <source>
        <dbReference type="ARBA" id="ARBA00040357"/>
    </source>
</evidence>